<dbReference type="EMBL" id="LT841358">
    <property type="protein sequence ID" value="SMH70808.1"/>
    <property type="molecule type" value="Genomic_DNA"/>
</dbReference>
<dbReference type="AlphaFoldDB" id="A0A2H1FDG4"/>
<proteinExistence type="predicted"/>
<dbReference type="OrthoDB" id="9573at2157"/>
<protein>
    <recommendedName>
        <fullName evidence="3">DUF35 domain-containing protein</fullName>
    </recommendedName>
</protein>
<dbReference type="Proteomes" id="UP000230607">
    <property type="component" value="Chromosome 1"/>
</dbReference>
<dbReference type="SUPFAM" id="SSF50249">
    <property type="entry name" value="Nucleic acid-binding proteins"/>
    <property type="match status" value="1"/>
</dbReference>
<evidence type="ECO:0000313" key="2">
    <source>
        <dbReference type="Proteomes" id="UP000230607"/>
    </source>
</evidence>
<sequence length="105" mass="12377">MTRFEDELRNNNFVCSYCMKCQHFVWPTSEFCNKCLGNIVWKQVSRNAKLVEVSSADGKYFCIAEFEGHIRVFGSLLGNHTKHNKNLTLEKCNYDERPQFVFKTR</sequence>
<evidence type="ECO:0008006" key="3">
    <source>
        <dbReference type="Google" id="ProtNLM"/>
    </source>
</evidence>
<dbReference type="InterPro" id="IPR012340">
    <property type="entry name" value="NA-bd_OB-fold"/>
</dbReference>
<gene>
    <name evidence="1" type="ORF">NCS_10615</name>
</gene>
<keyword evidence="2" id="KW-1185">Reference proteome</keyword>
<name>A0A2H1FDG4_9ARCH</name>
<organism evidence="1 2">
    <name type="scientific">Candidatus Nitrosotalea okcheonensis</name>
    <dbReference type="NCBI Taxonomy" id="1903276"/>
    <lineage>
        <taxon>Archaea</taxon>
        <taxon>Nitrososphaerota</taxon>
        <taxon>Nitrososphaeria</taxon>
        <taxon>Nitrosotaleales</taxon>
        <taxon>Nitrosotaleaceae</taxon>
        <taxon>Nitrosotalea</taxon>
    </lineage>
</organism>
<reference evidence="2" key="1">
    <citation type="submission" date="2017-03" db="EMBL/GenBank/DDBJ databases">
        <authorList>
            <person name="Herbold C."/>
        </authorList>
    </citation>
    <scope>NUCLEOTIDE SEQUENCE [LARGE SCALE GENOMIC DNA]</scope>
</reference>
<dbReference type="RefSeq" id="WP_157926881.1">
    <property type="nucleotide sequence ID" value="NZ_LT841358.1"/>
</dbReference>
<dbReference type="Gene3D" id="6.10.30.10">
    <property type="match status" value="1"/>
</dbReference>
<evidence type="ECO:0000313" key="1">
    <source>
        <dbReference type="EMBL" id="SMH70808.1"/>
    </source>
</evidence>
<accession>A0A2H1FDG4</accession>